<feature type="non-terminal residue" evidence="1">
    <location>
        <position position="1"/>
    </location>
</feature>
<protein>
    <submittedName>
        <fullName evidence="1">Uncharacterized protein</fullName>
    </submittedName>
</protein>
<dbReference type="EMBL" id="KN822012">
    <property type="protein sequence ID" value="KIM67516.1"/>
    <property type="molecule type" value="Genomic_DNA"/>
</dbReference>
<reference evidence="2" key="2">
    <citation type="submission" date="2015-01" db="EMBL/GenBank/DDBJ databases">
        <title>Evolutionary Origins and Diversification of the Mycorrhizal Mutualists.</title>
        <authorList>
            <consortium name="DOE Joint Genome Institute"/>
            <consortium name="Mycorrhizal Genomics Consortium"/>
            <person name="Kohler A."/>
            <person name="Kuo A."/>
            <person name="Nagy L.G."/>
            <person name="Floudas D."/>
            <person name="Copeland A."/>
            <person name="Barry K.W."/>
            <person name="Cichocki N."/>
            <person name="Veneault-Fourrey C."/>
            <person name="LaButti K."/>
            <person name="Lindquist E.A."/>
            <person name="Lipzen A."/>
            <person name="Lundell T."/>
            <person name="Morin E."/>
            <person name="Murat C."/>
            <person name="Riley R."/>
            <person name="Ohm R."/>
            <person name="Sun H."/>
            <person name="Tunlid A."/>
            <person name="Henrissat B."/>
            <person name="Grigoriev I.V."/>
            <person name="Hibbett D.S."/>
            <person name="Martin F."/>
        </authorList>
    </citation>
    <scope>NUCLEOTIDE SEQUENCE [LARGE SCALE GENOMIC DNA]</scope>
    <source>
        <strain evidence="2">Foug A</strain>
    </source>
</reference>
<evidence type="ECO:0000313" key="2">
    <source>
        <dbReference type="Proteomes" id="UP000053989"/>
    </source>
</evidence>
<dbReference type="InParanoid" id="A0A0C3EHW4"/>
<sequence>GLVVCGWPYPVLMPGQPHKSNARTKGIADLSHADRCHLHTALTDGEISVTKVQSKREQSKCLKYVHNSVLMCGLLSEALGNSELPVIIGAPPPVDSGHAKAQQMYVDGTIDYEGPPCLLPSKAATRIKRGVGVVDEPKTMGCDVIAI</sequence>
<name>A0A0C3EHW4_9AGAM</name>
<dbReference type="Proteomes" id="UP000053989">
    <property type="component" value="Unassembled WGS sequence"/>
</dbReference>
<evidence type="ECO:0000313" key="1">
    <source>
        <dbReference type="EMBL" id="KIM67516.1"/>
    </source>
</evidence>
<keyword evidence="2" id="KW-1185">Reference proteome</keyword>
<dbReference type="HOGENOM" id="CLU_1772610_0_0_1"/>
<gene>
    <name evidence="1" type="ORF">SCLCIDRAFT_107437</name>
</gene>
<reference evidence="1 2" key="1">
    <citation type="submission" date="2014-04" db="EMBL/GenBank/DDBJ databases">
        <authorList>
            <consortium name="DOE Joint Genome Institute"/>
            <person name="Kuo A."/>
            <person name="Kohler A."/>
            <person name="Nagy L.G."/>
            <person name="Floudas D."/>
            <person name="Copeland A."/>
            <person name="Barry K.W."/>
            <person name="Cichocki N."/>
            <person name="Veneault-Fourrey C."/>
            <person name="LaButti K."/>
            <person name="Lindquist E.A."/>
            <person name="Lipzen A."/>
            <person name="Lundell T."/>
            <person name="Morin E."/>
            <person name="Murat C."/>
            <person name="Sun H."/>
            <person name="Tunlid A."/>
            <person name="Henrissat B."/>
            <person name="Grigoriev I.V."/>
            <person name="Hibbett D.S."/>
            <person name="Martin F."/>
            <person name="Nordberg H.P."/>
            <person name="Cantor M.N."/>
            <person name="Hua S.X."/>
        </authorList>
    </citation>
    <scope>NUCLEOTIDE SEQUENCE [LARGE SCALE GENOMIC DNA]</scope>
    <source>
        <strain evidence="1 2">Foug A</strain>
    </source>
</reference>
<organism evidence="1 2">
    <name type="scientific">Scleroderma citrinum Foug A</name>
    <dbReference type="NCBI Taxonomy" id="1036808"/>
    <lineage>
        <taxon>Eukaryota</taxon>
        <taxon>Fungi</taxon>
        <taxon>Dikarya</taxon>
        <taxon>Basidiomycota</taxon>
        <taxon>Agaricomycotina</taxon>
        <taxon>Agaricomycetes</taxon>
        <taxon>Agaricomycetidae</taxon>
        <taxon>Boletales</taxon>
        <taxon>Sclerodermatineae</taxon>
        <taxon>Sclerodermataceae</taxon>
        <taxon>Scleroderma</taxon>
    </lineage>
</organism>
<proteinExistence type="predicted"/>
<dbReference type="AlphaFoldDB" id="A0A0C3EHW4"/>
<accession>A0A0C3EHW4</accession>
<dbReference type="OrthoDB" id="2675889at2759"/>